<dbReference type="PANTHER" id="PTHR20948">
    <property type="entry name" value="TRANSMEMBRANE PROTEIN 164"/>
    <property type="match status" value="1"/>
</dbReference>
<evidence type="ECO:0000313" key="2">
    <source>
        <dbReference type="Proteomes" id="UP000694569"/>
    </source>
</evidence>
<dbReference type="InterPro" id="IPR026508">
    <property type="entry name" value="TMEM164"/>
</dbReference>
<proteinExistence type="predicted"/>
<dbReference type="GeneTree" id="ENSGT01010000229864"/>
<reference evidence="1" key="1">
    <citation type="submission" date="2025-08" db="UniProtKB">
        <authorList>
            <consortium name="Ensembl"/>
        </authorList>
    </citation>
    <scope>IDENTIFICATION</scope>
</reference>
<dbReference type="AlphaFoldDB" id="A0A8C5WHS5"/>
<evidence type="ECO:0000313" key="1">
    <source>
        <dbReference type="Ensembl" id="ENSLLEP00000039037.1"/>
    </source>
</evidence>
<dbReference type="PANTHER" id="PTHR20948:SF2">
    <property type="entry name" value="TRANSMEMBRANE PROTEIN 164"/>
    <property type="match status" value="1"/>
</dbReference>
<dbReference type="Ensembl" id="ENSLLET00000040596.1">
    <property type="protein sequence ID" value="ENSLLEP00000039037.1"/>
    <property type="gene ID" value="ENSLLEG00000024664.1"/>
</dbReference>
<accession>A0A8C5WHS5</accession>
<dbReference type="OrthoDB" id="17328at2759"/>
<keyword evidence="2" id="KW-1185">Reference proteome</keyword>
<name>A0A8C5WHS5_9ANUR</name>
<organism evidence="1 2">
    <name type="scientific">Leptobrachium leishanense</name>
    <name type="common">Leishan spiny toad</name>
    <dbReference type="NCBI Taxonomy" id="445787"/>
    <lineage>
        <taxon>Eukaryota</taxon>
        <taxon>Metazoa</taxon>
        <taxon>Chordata</taxon>
        <taxon>Craniata</taxon>
        <taxon>Vertebrata</taxon>
        <taxon>Euteleostomi</taxon>
        <taxon>Amphibia</taxon>
        <taxon>Batrachia</taxon>
        <taxon>Anura</taxon>
        <taxon>Pelobatoidea</taxon>
        <taxon>Megophryidae</taxon>
        <taxon>Leptobrachium</taxon>
    </lineage>
</organism>
<sequence length="212" mass="23879">MRSCLGRRAWPREKRPERRGVLAVQAACPSPHVPVLVHRLALWRGGPQNGRAACASFLPSRQRLLESTVLLAVSTLEIALSLWRIDRTSTDCPLFYLLDPCHVVTMLQIFLLPCPPSRLSTVVFRLHLHMSLLNGALLAQLFHVLNTRLLRGKESWIVPFHILLYTNPLPASGVEFCHGADVTLHASNPKRLLCSFISCDFRYFTSFGFSLI</sequence>
<dbReference type="Proteomes" id="UP000694569">
    <property type="component" value="Unplaced"/>
</dbReference>
<reference evidence="1" key="2">
    <citation type="submission" date="2025-09" db="UniProtKB">
        <authorList>
            <consortium name="Ensembl"/>
        </authorList>
    </citation>
    <scope>IDENTIFICATION</scope>
</reference>
<protein>
    <submittedName>
        <fullName evidence="1">Uncharacterized protein</fullName>
    </submittedName>
</protein>